<dbReference type="EMBL" id="WBMO01000005">
    <property type="protein sequence ID" value="MDV2477553.1"/>
    <property type="molecule type" value="Genomic_DNA"/>
</dbReference>
<evidence type="ECO:0000313" key="2">
    <source>
        <dbReference type="EMBL" id="MDV2477553.1"/>
    </source>
</evidence>
<protein>
    <submittedName>
        <fullName evidence="2">TIGR03086 family protein</fullName>
    </submittedName>
</protein>
<dbReference type="NCBIfam" id="TIGR03083">
    <property type="entry name" value="maleylpyruvate isomerase family mycothiol-dependent enzyme"/>
    <property type="match status" value="1"/>
</dbReference>
<name>A0ABU3WU81_9NOCA</name>
<sequence>MTNAVSPADHYRDLAAKFTATVDAVPTDRWSSPSPCDGWTARDLVQHVVDTQREIVTKVGLELPPGPSPEADPVGAWAATRDGVQEILDDPARGNLEYDGYFGRTSLAATVDTFYTFDLVVHGWDLARATGLDETIAAADLDFVESAAAGMGESIRMEGVCGPALEVPEGADRTTRVLAFLGRQA</sequence>
<dbReference type="Pfam" id="PF11716">
    <property type="entry name" value="MDMPI_N"/>
    <property type="match status" value="1"/>
</dbReference>
<comment type="caution">
    <text evidence="2">The sequence shown here is derived from an EMBL/GenBank/DDBJ whole genome shotgun (WGS) entry which is preliminary data.</text>
</comment>
<accession>A0ABU3WU81</accession>
<gene>
    <name evidence="2" type="ORF">F8M49_23140</name>
</gene>
<evidence type="ECO:0000313" key="3">
    <source>
        <dbReference type="Proteomes" id="UP001275440"/>
    </source>
</evidence>
<dbReference type="InterPro" id="IPR024344">
    <property type="entry name" value="MDMPI_metal-binding"/>
</dbReference>
<dbReference type="Proteomes" id="UP001275440">
    <property type="component" value="Unassembled WGS sequence"/>
</dbReference>
<reference evidence="2 3" key="1">
    <citation type="submission" date="2019-10" db="EMBL/GenBank/DDBJ databases">
        <title>Draft Genome Assembly of Rhodococcus zopfii DSM44189.</title>
        <authorList>
            <person name="Sutton J.M."/>
            <person name="Akob D.M."/>
            <person name="Bushman T.J."/>
        </authorList>
    </citation>
    <scope>NUCLEOTIDE SEQUENCE [LARGE SCALE GENOMIC DNA]</scope>
    <source>
        <strain evidence="2 3">DSM 44189</strain>
    </source>
</reference>
<dbReference type="RefSeq" id="WP_138998687.1">
    <property type="nucleotide sequence ID" value="NZ_VBRU01000011.1"/>
</dbReference>
<dbReference type="SUPFAM" id="SSF109854">
    <property type="entry name" value="DinB/YfiT-like putative metalloenzymes"/>
    <property type="match status" value="1"/>
</dbReference>
<organism evidence="2 3">
    <name type="scientific">Rhodococcus zopfii</name>
    <dbReference type="NCBI Taxonomy" id="43772"/>
    <lineage>
        <taxon>Bacteria</taxon>
        <taxon>Bacillati</taxon>
        <taxon>Actinomycetota</taxon>
        <taxon>Actinomycetes</taxon>
        <taxon>Mycobacteriales</taxon>
        <taxon>Nocardiaceae</taxon>
        <taxon>Rhodococcus</taxon>
    </lineage>
</organism>
<feature type="domain" description="Mycothiol-dependent maleylpyruvate isomerase metal-binding" evidence="1">
    <location>
        <begin position="12"/>
        <end position="127"/>
    </location>
</feature>
<keyword evidence="3" id="KW-1185">Reference proteome</keyword>
<evidence type="ECO:0000259" key="1">
    <source>
        <dbReference type="Pfam" id="PF11716"/>
    </source>
</evidence>
<dbReference type="NCBIfam" id="TIGR03086">
    <property type="entry name" value="TIGR03086 family metal-binding protein"/>
    <property type="match status" value="1"/>
</dbReference>
<dbReference type="InterPro" id="IPR017517">
    <property type="entry name" value="Maleyloyr_isom"/>
</dbReference>
<dbReference type="InterPro" id="IPR034660">
    <property type="entry name" value="DinB/YfiT-like"/>
</dbReference>
<proteinExistence type="predicted"/>
<dbReference type="InterPro" id="IPR017520">
    <property type="entry name" value="CHP03086"/>
</dbReference>
<dbReference type="Gene3D" id="1.20.120.450">
    <property type="entry name" value="dinb family like domain"/>
    <property type="match status" value="1"/>
</dbReference>